<dbReference type="GO" id="GO:0009252">
    <property type="term" value="P:peptidoglycan biosynthetic process"/>
    <property type="evidence" value="ECO:0007669"/>
    <property type="project" value="UniProtKB-UniPathway"/>
</dbReference>
<dbReference type="EMBL" id="BX842647">
    <property type="protein sequence ID" value="CAE78525.1"/>
    <property type="molecule type" value="Genomic_DNA"/>
</dbReference>
<evidence type="ECO:0000256" key="7">
    <source>
        <dbReference type="PROSITE-ProRule" id="PRU01373"/>
    </source>
</evidence>
<dbReference type="GO" id="GO:0071555">
    <property type="term" value="P:cell wall organization"/>
    <property type="evidence" value="ECO:0007669"/>
    <property type="project" value="UniProtKB-UniRule"/>
</dbReference>
<comment type="pathway">
    <text evidence="1 7">Cell wall biogenesis; peptidoglycan biosynthesis.</text>
</comment>
<accession>Q6MQC2</accession>
<dbReference type="PROSITE" id="PS52029">
    <property type="entry name" value="LD_TPASE"/>
    <property type="match status" value="1"/>
</dbReference>
<dbReference type="UniPathway" id="UPA00219"/>
<feature type="active site" description="Nucleophile" evidence="7">
    <location>
        <position position="190"/>
    </location>
</feature>
<keyword evidence="4 7" id="KW-0133">Cell shape</keyword>
<organism evidence="9 10">
    <name type="scientific">Bdellovibrio bacteriovorus (strain ATCC 15356 / DSM 50701 / NCIMB 9529 / HD100)</name>
    <dbReference type="NCBI Taxonomy" id="264462"/>
    <lineage>
        <taxon>Bacteria</taxon>
        <taxon>Pseudomonadati</taxon>
        <taxon>Bdellovibrionota</taxon>
        <taxon>Bdellovibrionia</taxon>
        <taxon>Bdellovibrionales</taxon>
        <taxon>Pseudobdellovibrionaceae</taxon>
        <taxon>Bdellovibrio</taxon>
    </lineage>
</organism>
<sequence>MIAILESEVPCVTKDLMKKLIFPLIALTLVSLQSFAGSKATDRSYKYCDDMTQIDKLLDRSRESVERIQREGLNIERIVVSKDKRQLYLVSGDTLLRTYTVAFGWNFIGHKQFEGDGKTPEGIYSIDYKNPKSQFTKSLHVDYPNKADIAYAKSQGRSPGGDIMIHGLPSNPQKYERISKIHPYDWTLGCIAVTNKEIEEIYALVKERTLVEVCKISPTK</sequence>
<evidence type="ECO:0000313" key="9">
    <source>
        <dbReference type="EMBL" id="CAE78525.1"/>
    </source>
</evidence>
<evidence type="ECO:0000256" key="4">
    <source>
        <dbReference type="ARBA" id="ARBA00022960"/>
    </source>
</evidence>
<dbReference type="KEGG" id="bba:Bd0553"/>
<feature type="active site" description="Proton donor/acceptor" evidence="7">
    <location>
        <position position="166"/>
    </location>
</feature>
<name>Q6MQC2_BDEBA</name>
<gene>
    <name evidence="9" type="ordered locus">Bd0553</name>
</gene>
<dbReference type="CDD" id="cd16913">
    <property type="entry name" value="YkuD_like"/>
    <property type="match status" value="1"/>
</dbReference>
<evidence type="ECO:0000313" key="10">
    <source>
        <dbReference type="Proteomes" id="UP000008080"/>
    </source>
</evidence>
<dbReference type="InterPro" id="IPR038063">
    <property type="entry name" value="Transpep_catalytic_dom"/>
</dbReference>
<dbReference type="HOGENOM" id="CLU_102842_1_0_7"/>
<evidence type="ECO:0000256" key="6">
    <source>
        <dbReference type="ARBA" id="ARBA00023316"/>
    </source>
</evidence>
<keyword evidence="10" id="KW-1185">Reference proteome</keyword>
<protein>
    <recommendedName>
        <fullName evidence="8">L,D-TPase catalytic domain-containing protein</fullName>
    </recommendedName>
</protein>
<dbReference type="Proteomes" id="UP000008080">
    <property type="component" value="Chromosome"/>
</dbReference>
<evidence type="ECO:0000256" key="3">
    <source>
        <dbReference type="ARBA" id="ARBA00022679"/>
    </source>
</evidence>
<reference evidence="9 10" key="1">
    <citation type="journal article" date="2004" name="Science">
        <title>A predator unmasked: life cycle of Bdellovibrio bacteriovorus from a genomic perspective.</title>
        <authorList>
            <person name="Rendulic S."/>
            <person name="Jagtap P."/>
            <person name="Rosinus A."/>
            <person name="Eppinger M."/>
            <person name="Baar C."/>
            <person name="Lanz C."/>
            <person name="Keller H."/>
            <person name="Lambert C."/>
            <person name="Evans K.J."/>
            <person name="Goesmann A."/>
            <person name="Meyer F."/>
            <person name="Sockett R.E."/>
            <person name="Schuster S.C."/>
        </authorList>
    </citation>
    <scope>NUCLEOTIDE SEQUENCE [LARGE SCALE GENOMIC DNA]</scope>
    <source>
        <strain evidence="10">ATCC 15356 / DSM 50701 / NCIMB 9529 / HD100</strain>
    </source>
</reference>
<dbReference type="MEROPS" id="C82.A01"/>
<dbReference type="GO" id="GO:0016740">
    <property type="term" value="F:transferase activity"/>
    <property type="evidence" value="ECO:0007669"/>
    <property type="project" value="UniProtKB-KW"/>
</dbReference>
<evidence type="ECO:0000259" key="8">
    <source>
        <dbReference type="PROSITE" id="PS52029"/>
    </source>
</evidence>
<dbReference type="PANTHER" id="PTHR36699:SF1">
    <property type="entry name" value="L,D-TRANSPEPTIDASE YAFK-RELATED"/>
    <property type="match status" value="1"/>
</dbReference>
<dbReference type="Gene3D" id="2.40.440.10">
    <property type="entry name" value="L,D-transpeptidase catalytic domain-like"/>
    <property type="match status" value="1"/>
</dbReference>
<keyword evidence="3" id="KW-0808">Transferase</keyword>
<evidence type="ECO:0000256" key="1">
    <source>
        <dbReference type="ARBA" id="ARBA00004752"/>
    </source>
</evidence>
<feature type="domain" description="L,D-TPase catalytic" evidence="8">
    <location>
        <begin position="76"/>
        <end position="214"/>
    </location>
</feature>
<dbReference type="InterPro" id="IPR005490">
    <property type="entry name" value="LD_TPept_cat_dom"/>
</dbReference>
<keyword evidence="6 7" id="KW-0961">Cell wall biogenesis/degradation</keyword>
<dbReference type="GO" id="GO:0004180">
    <property type="term" value="F:carboxypeptidase activity"/>
    <property type="evidence" value="ECO:0007669"/>
    <property type="project" value="UniProtKB-ARBA"/>
</dbReference>
<dbReference type="SUPFAM" id="SSF141523">
    <property type="entry name" value="L,D-transpeptidase catalytic domain-like"/>
    <property type="match status" value="1"/>
</dbReference>
<dbReference type="Pfam" id="PF03734">
    <property type="entry name" value="YkuD"/>
    <property type="match status" value="1"/>
</dbReference>
<dbReference type="STRING" id="264462.Bd0553"/>
<evidence type="ECO:0000256" key="5">
    <source>
        <dbReference type="ARBA" id="ARBA00022984"/>
    </source>
</evidence>
<dbReference type="eggNOG" id="COG3034">
    <property type="taxonomic scope" value="Bacteria"/>
</dbReference>
<proteinExistence type="inferred from homology"/>
<dbReference type="PANTHER" id="PTHR36699">
    <property type="entry name" value="LD-TRANSPEPTIDASE"/>
    <property type="match status" value="1"/>
</dbReference>
<evidence type="ECO:0000256" key="2">
    <source>
        <dbReference type="ARBA" id="ARBA00005992"/>
    </source>
</evidence>
<dbReference type="GO" id="GO:0008360">
    <property type="term" value="P:regulation of cell shape"/>
    <property type="evidence" value="ECO:0007669"/>
    <property type="project" value="UniProtKB-UniRule"/>
</dbReference>
<comment type="similarity">
    <text evidence="2">Belongs to the YkuD family.</text>
</comment>
<keyword evidence="5 7" id="KW-0573">Peptidoglycan synthesis</keyword>
<dbReference type="AlphaFoldDB" id="Q6MQC2"/>